<feature type="transmembrane region" description="Helical" evidence="1">
    <location>
        <begin position="159"/>
        <end position="178"/>
    </location>
</feature>
<dbReference type="GO" id="GO:1902604">
    <property type="term" value="P:p-aminobenzoyl-glutamate transmembrane transport"/>
    <property type="evidence" value="ECO:0007669"/>
    <property type="project" value="InterPro"/>
</dbReference>
<name>H5S889_9BACT</name>
<feature type="transmembrane region" description="Helical" evidence="1">
    <location>
        <begin position="20"/>
        <end position="41"/>
    </location>
</feature>
<keyword evidence="1" id="KW-0812">Transmembrane</keyword>
<dbReference type="Pfam" id="PF03806">
    <property type="entry name" value="ABG_transport"/>
    <property type="match status" value="1"/>
</dbReference>
<feature type="transmembrane region" description="Helical" evidence="1">
    <location>
        <begin position="344"/>
        <end position="362"/>
    </location>
</feature>
<keyword evidence="1" id="KW-0472">Membrane</keyword>
<feature type="transmembrane region" description="Helical" evidence="1">
    <location>
        <begin position="301"/>
        <end position="323"/>
    </location>
</feature>
<dbReference type="PANTHER" id="PTHR30282">
    <property type="entry name" value="P-AMINOBENZOYL GLUTAMATE TRANSPORTER"/>
    <property type="match status" value="1"/>
</dbReference>
<sequence length="519" mass="55807">MDRFLDAIQWAGNKLPDPALIFLWALLIVWVLSAFLAPVQFRYLDPRTAKPGQEAQLIRVQNQLSGTALTNFIVNLVDTFVRFPPLGVVLVALLGVGVAEHTGLIHALIKGLLNMTPRRLLTPMLLIVAIMSHSAGDTGYVLVIPLGGMIFAAAGRHPLAGIVCAFAGVSGGFSANFLPSGLDPLLQGFTQSAAQIIEPGRQVNPLCNYWFMSASSLLIVAVGWYLTDKVIEPRLRAVPVSDDPSDNPTLGSLSSRELLAMGIALFTIAAGAIALVLACILPERSPLASPKGSFSDHDAPLMRAIVPLIFLFFLVPGIVYGLVAGTVKSHRDVIQAMTKSMQTMGYYLVLAFFAAQFTYAFAQSNLGALLAIAGADFLRNLGLPNHLTIIGIILLSTLVNLLIGSASAKWAILSPIFVPMLMQLGLSPELTQAAYRIGDSSTNIITPLLPYFPLIVAYAQRYVKEVGVGTLISLMLPYSIGFLITWMALLMVWWVAGLPLGLPTIWGPEGYTYTPTLPD</sequence>
<dbReference type="EMBL" id="AP011626">
    <property type="protein sequence ID" value="BAL52375.1"/>
    <property type="molecule type" value="Genomic_DNA"/>
</dbReference>
<feature type="transmembrane region" description="Helical" evidence="1">
    <location>
        <begin position="471"/>
        <end position="496"/>
    </location>
</feature>
<reference evidence="2" key="2">
    <citation type="journal article" date="2012" name="PLoS ONE">
        <title>A Deeply Branching Thermophilic Bacterium with an Ancient Acetyl-CoA Pathway Dominates a Subsurface Ecosystem.</title>
        <authorList>
            <person name="Takami H."/>
            <person name="Noguchi H."/>
            <person name="Takaki Y."/>
            <person name="Uchiyama I."/>
            <person name="Toyoda A."/>
            <person name="Nishi S."/>
            <person name="Chee G.-J."/>
            <person name="Arai W."/>
            <person name="Nunoura T."/>
            <person name="Itoh T."/>
            <person name="Hattori M."/>
            <person name="Takai K."/>
        </authorList>
    </citation>
    <scope>NUCLEOTIDE SEQUENCE</scope>
</reference>
<feature type="transmembrane region" description="Helical" evidence="1">
    <location>
        <begin position="209"/>
        <end position="227"/>
    </location>
</feature>
<feature type="transmembrane region" description="Helical" evidence="1">
    <location>
        <begin position="258"/>
        <end position="281"/>
    </location>
</feature>
<dbReference type="GO" id="GO:0015558">
    <property type="term" value="F:secondary active p-aminobenzoyl-glutamate transmembrane transporter activity"/>
    <property type="evidence" value="ECO:0007669"/>
    <property type="project" value="InterPro"/>
</dbReference>
<evidence type="ECO:0000313" key="2">
    <source>
        <dbReference type="EMBL" id="BAL52375.1"/>
    </source>
</evidence>
<proteinExistence type="predicted"/>
<keyword evidence="1" id="KW-1133">Transmembrane helix</keyword>
<accession>H5S889</accession>
<evidence type="ECO:0000256" key="1">
    <source>
        <dbReference type="SAM" id="Phobius"/>
    </source>
</evidence>
<dbReference type="AlphaFoldDB" id="H5S889"/>
<feature type="transmembrane region" description="Helical" evidence="1">
    <location>
        <begin position="86"/>
        <end position="109"/>
    </location>
</feature>
<protein>
    <submittedName>
        <fullName evidence="2">p-aminobenzoyl-glutamate transporter</fullName>
    </submittedName>
</protein>
<feature type="transmembrane region" description="Helical" evidence="1">
    <location>
        <begin position="382"/>
        <end position="403"/>
    </location>
</feature>
<feature type="transmembrane region" description="Helical" evidence="1">
    <location>
        <begin position="410"/>
        <end position="428"/>
    </location>
</feature>
<dbReference type="InterPro" id="IPR004697">
    <property type="entry name" value="AbgT"/>
</dbReference>
<gene>
    <name evidence="2" type="ORF">HGMM_F01A04C22</name>
</gene>
<reference evidence="2" key="1">
    <citation type="journal article" date="2005" name="Environ. Microbiol.">
        <title>Genetic and functional properties of uncultivated thermophilic crenarchaeotes from a subsurface gold mine as revealed by analysis of genome fragments.</title>
        <authorList>
            <person name="Nunoura T."/>
            <person name="Hirayama H."/>
            <person name="Takami H."/>
            <person name="Oida H."/>
            <person name="Nishi S."/>
            <person name="Shimamura S."/>
            <person name="Suzuki Y."/>
            <person name="Inagaki F."/>
            <person name="Takai K."/>
            <person name="Nealson K.H."/>
            <person name="Horikoshi K."/>
        </authorList>
    </citation>
    <scope>NUCLEOTIDE SEQUENCE</scope>
</reference>
<feature type="transmembrane region" description="Helical" evidence="1">
    <location>
        <begin position="121"/>
        <end position="147"/>
    </location>
</feature>
<organism evidence="2">
    <name type="scientific">uncultured Planctomycetota bacterium</name>
    <dbReference type="NCBI Taxonomy" id="120965"/>
    <lineage>
        <taxon>Bacteria</taxon>
        <taxon>Pseudomonadati</taxon>
        <taxon>Planctomycetota</taxon>
        <taxon>environmental samples</taxon>
    </lineage>
</organism>
<dbReference type="PANTHER" id="PTHR30282:SF1">
    <property type="entry name" value="ABGT FAMILY TRANSPORTER"/>
    <property type="match status" value="1"/>
</dbReference>
<feature type="transmembrane region" description="Helical" evidence="1">
    <location>
        <begin position="440"/>
        <end position="459"/>
    </location>
</feature>